<feature type="transmembrane region" description="Helical" evidence="1">
    <location>
        <begin position="133"/>
        <end position="160"/>
    </location>
</feature>
<proteinExistence type="predicted"/>
<feature type="transmembrane region" description="Helical" evidence="1">
    <location>
        <begin position="172"/>
        <end position="195"/>
    </location>
</feature>
<dbReference type="PROSITE" id="PS51257">
    <property type="entry name" value="PROKAR_LIPOPROTEIN"/>
    <property type="match status" value="1"/>
</dbReference>
<keyword evidence="1" id="KW-0472">Membrane</keyword>
<evidence type="ECO:0000313" key="3">
    <source>
        <dbReference type="Proteomes" id="UP000532194"/>
    </source>
</evidence>
<keyword evidence="1" id="KW-0812">Transmembrane</keyword>
<organism evidence="2 3">
    <name type="scientific">Bifidobacterium oedipodis</name>
    <dbReference type="NCBI Taxonomy" id="2675322"/>
    <lineage>
        <taxon>Bacteria</taxon>
        <taxon>Bacillati</taxon>
        <taxon>Actinomycetota</taxon>
        <taxon>Actinomycetes</taxon>
        <taxon>Bifidobacteriales</taxon>
        <taxon>Bifidobacteriaceae</taxon>
        <taxon>Bifidobacterium</taxon>
    </lineage>
</organism>
<keyword evidence="1" id="KW-1133">Transmembrane helix</keyword>
<sequence>MASLFGRKSALMRSLDFVADSVVLTMLVVASCIPFVTVGAALSAAYEVARGAHEGRGYMVRSFFRAFKRNFANATALWAVLAGAGLAIAALWIYTSGLAALTIKLAVTALWLIMFIWVWPLQARFDNTVPVTLRNALLIGGTSIMATLLAAAVAGLWAMLTVSCAVYLPQGLFLLLVLGVGLIIMVQTPVFEWALRPYLRASVE</sequence>
<dbReference type="Pfam" id="PF04854">
    <property type="entry name" value="DUF624"/>
    <property type="match status" value="1"/>
</dbReference>
<evidence type="ECO:0000313" key="2">
    <source>
        <dbReference type="EMBL" id="NMM94042.1"/>
    </source>
</evidence>
<keyword evidence="2" id="KW-0503">Monooxygenase</keyword>
<keyword evidence="2" id="KW-0560">Oxidoreductase</keyword>
<reference evidence="2 3" key="1">
    <citation type="submission" date="2020-02" db="EMBL/GenBank/DDBJ databases">
        <title>Characterization of phylogenetic diversity of novel bifidobacterial species isolated in Czech ZOOs.</title>
        <authorList>
            <person name="Lugli G.A."/>
            <person name="Vera N.B."/>
            <person name="Ventura M."/>
        </authorList>
    </citation>
    <scope>NUCLEOTIDE SEQUENCE [LARGE SCALE GENOMIC DNA]</scope>
    <source>
        <strain evidence="2 3">DSM 109957</strain>
    </source>
</reference>
<gene>
    <name evidence="2" type="ORF">G1C95_1229</name>
</gene>
<dbReference type="AlphaFoldDB" id="A0A7Y0EPN1"/>
<dbReference type="GO" id="GO:0004497">
    <property type="term" value="F:monooxygenase activity"/>
    <property type="evidence" value="ECO:0007669"/>
    <property type="project" value="UniProtKB-KW"/>
</dbReference>
<dbReference type="EMBL" id="JAAIII010000003">
    <property type="protein sequence ID" value="NMM94042.1"/>
    <property type="molecule type" value="Genomic_DNA"/>
</dbReference>
<dbReference type="InterPro" id="IPR006938">
    <property type="entry name" value="DUF624"/>
</dbReference>
<name>A0A7Y0EPN1_9BIFI</name>
<evidence type="ECO:0000256" key="1">
    <source>
        <dbReference type="SAM" id="Phobius"/>
    </source>
</evidence>
<comment type="caution">
    <text evidence="2">The sequence shown here is derived from an EMBL/GenBank/DDBJ whole genome shotgun (WGS) entry which is preliminary data.</text>
</comment>
<feature type="transmembrane region" description="Helical" evidence="1">
    <location>
        <begin position="70"/>
        <end position="94"/>
    </location>
</feature>
<dbReference type="Proteomes" id="UP000532194">
    <property type="component" value="Unassembled WGS sequence"/>
</dbReference>
<feature type="transmembrane region" description="Helical" evidence="1">
    <location>
        <begin position="100"/>
        <end position="121"/>
    </location>
</feature>
<feature type="transmembrane region" description="Helical" evidence="1">
    <location>
        <begin position="22"/>
        <end position="49"/>
    </location>
</feature>
<keyword evidence="3" id="KW-1185">Reference proteome</keyword>
<accession>A0A7Y0EPN1</accession>
<protein>
    <submittedName>
        <fullName evidence="2">Beta-carotene 15,15'-monooxygenase</fullName>
    </submittedName>
</protein>